<keyword evidence="4" id="KW-1185">Reference proteome</keyword>
<evidence type="ECO:0000313" key="4">
    <source>
        <dbReference type="Proteomes" id="UP001243364"/>
    </source>
</evidence>
<dbReference type="PANTHER" id="PTHR33392">
    <property type="entry name" value="POLYISOPRENYL-TEICHOIC ACID--PEPTIDOGLYCAN TEICHOIC ACID TRANSFERASE TAGU"/>
    <property type="match status" value="1"/>
</dbReference>
<sequence length="351" mass="38179">MARCSSVRRVTTKRNPLPRRLAIPSIVLAATGALLGSSALPAREHAPRAMNILLMGTDERDTISADEKHEFHAGGQACGCTDVLMLVHLSARRDRVSVIGLPRDSWAHIPQYRGPDGKQRKAHPAKLNAAYQEGGAELTVKTVESMTGLSVDRFFQVDFRRFMDSVDEVGGVEVCTPRPLKDFATGMDLKPGKHRLGGGQSLQYVRSRHVDTSADLGRIQRQQRFLFQSLLEVQARKLLDDPRRTLHLVGTLLGGGRQGFSLHELAQEAAALRRLPDAATEFTTAPIGGFAPASLGIGSALAWDDRKADALFTKVREDQPLVAKGKNPRPKDPPTVLGSTVAVRGSAYACR</sequence>
<dbReference type="EMBL" id="JAUSYA010000001">
    <property type="protein sequence ID" value="MDQ0683963.1"/>
    <property type="molecule type" value="Genomic_DNA"/>
</dbReference>
<proteinExistence type="inferred from homology"/>
<reference evidence="3 4" key="1">
    <citation type="submission" date="2023-07" db="EMBL/GenBank/DDBJ databases">
        <title>Comparative genomics of wheat-associated soil bacteria to identify genetic determinants of phenazine resistance.</title>
        <authorList>
            <person name="Mouncey N."/>
        </authorList>
    </citation>
    <scope>NUCLEOTIDE SEQUENCE [LARGE SCALE GENOMIC DNA]</scope>
    <source>
        <strain evidence="3 4">W4I19-2</strain>
    </source>
</reference>
<protein>
    <submittedName>
        <fullName evidence="3">LCP family protein required for cell wall assembly</fullName>
    </submittedName>
</protein>
<comment type="caution">
    <text evidence="3">The sequence shown here is derived from an EMBL/GenBank/DDBJ whole genome shotgun (WGS) entry which is preliminary data.</text>
</comment>
<evidence type="ECO:0000259" key="2">
    <source>
        <dbReference type="Pfam" id="PF03816"/>
    </source>
</evidence>
<feature type="domain" description="Cell envelope-related transcriptional attenuator" evidence="2">
    <location>
        <begin position="81"/>
        <end position="227"/>
    </location>
</feature>
<dbReference type="InterPro" id="IPR004474">
    <property type="entry name" value="LytR_CpsA_psr"/>
</dbReference>
<dbReference type="PANTHER" id="PTHR33392:SF6">
    <property type="entry name" value="POLYISOPRENYL-TEICHOIC ACID--PEPTIDOGLYCAN TEICHOIC ACID TRANSFERASE TAGU"/>
    <property type="match status" value="1"/>
</dbReference>
<dbReference type="NCBIfam" id="TIGR00350">
    <property type="entry name" value="lytR_cpsA_psr"/>
    <property type="match status" value="1"/>
</dbReference>
<accession>A0ABU0PZW9</accession>
<dbReference type="Gene3D" id="3.40.630.190">
    <property type="entry name" value="LCP protein"/>
    <property type="match status" value="1"/>
</dbReference>
<gene>
    <name evidence="3" type="ORF">QFZ56_002926</name>
</gene>
<dbReference type="InterPro" id="IPR050922">
    <property type="entry name" value="LytR/CpsA/Psr_CW_biosynth"/>
</dbReference>
<comment type="similarity">
    <text evidence="1">Belongs to the LytR/CpsA/Psr (LCP) family.</text>
</comment>
<dbReference type="Proteomes" id="UP001243364">
    <property type="component" value="Unassembled WGS sequence"/>
</dbReference>
<evidence type="ECO:0000313" key="3">
    <source>
        <dbReference type="EMBL" id="MDQ0683963.1"/>
    </source>
</evidence>
<name>A0ABU0PZW9_STRAH</name>
<dbReference type="Pfam" id="PF03816">
    <property type="entry name" value="LytR_cpsA_psr"/>
    <property type="match status" value="1"/>
</dbReference>
<evidence type="ECO:0000256" key="1">
    <source>
        <dbReference type="ARBA" id="ARBA00006068"/>
    </source>
</evidence>
<organism evidence="3 4">
    <name type="scientific">Streptomyces achromogenes</name>
    <dbReference type="NCBI Taxonomy" id="67255"/>
    <lineage>
        <taxon>Bacteria</taxon>
        <taxon>Bacillati</taxon>
        <taxon>Actinomycetota</taxon>
        <taxon>Actinomycetes</taxon>
        <taxon>Kitasatosporales</taxon>
        <taxon>Streptomycetaceae</taxon>
        <taxon>Streptomyces</taxon>
    </lineage>
</organism>